<dbReference type="InterPro" id="IPR003961">
    <property type="entry name" value="FN3_dom"/>
</dbReference>
<feature type="chain" id="PRO_5045406969" evidence="1">
    <location>
        <begin position="26"/>
        <end position="873"/>
    </location>
</feature>
<evidence type="ECO:0000256" key="1">
    <source>
        <dbReference type="SAM" id="SignalP"/>
    </source>
</evidence>
<reference evidence="3 4" key="1">
    <citation type="submission" date="2022-05" db="EMBL/GenBank/DDBJ databases">
        <title>Genome Sequencing of Bee-Associated Microbes.</title>
        <authorList>
            <person name="Dunlap C."/>
        </authorList>
    </citation>
    <scope>NUCLEOTIDE SEQUENCE [LARGE SCALE GENOMIC DNA]</scope>
    <source>
        <strain evidence="3 4">NRRL B-14421</strain>
    </source>
</reference>
<protein>
    <submittedName>
        <fullName evidence="3">Discoidin domain-containing protein</fullName>
    </submittedName>
</protein>
<dbReference type="RefSeq" id="WP_268617808.1">
    <property type="nucleotide sequence ID" value="NZ_JAMDMX010000112.1"/>
</dbReference>
<dbReference type="InterPro" id="IPR000421">
    <property type="entry name" value="FA58C"/>
</dbReference>
<keyword evidence="1" id="KW-0732">Signal</keyword>
<dbReference type="SUPFAM" id="SSF51445">
    <property type="entry name" value="(Trans)glycosidases"/>
    <property type="match status" value="1"/>
</dbReference>
<feature type="signal peptide" evidence="1">
    <location>
        <begin position="1"/>
        <end position="25"/>
    </location>
</feature>
<dbReference type="InterPro" id="IPR008979">
    <property type="entry name" value="Galactose-bd-like_sf"/>
</dbReference>
<dbReference type="Gene3D" id="2.60.40.10">
    <property type="entry name" value="Immunoglobulins"/>
    <property type="match status" value="1"/>
</dbReference>
<dbReference type="Gene3D" id="2.60.120.260">
    <property type="entry name" value="Galactose-binding domain-like"/>
    <property type="match status" value="1"/>
</dbReference>
<dbReference type="Proteomes" id="UP001527099">
    <property type="component" value="Unassembled WGS sequence"/>
</dbReference>
<dbReference type="SUPFAM" id="SSF49785">
    <property type="entry name" value="Galactose-binding domain-like"/>
    <property type="match status" value="1"/>
</dbReference>
<sequence length="873" mass="97214">MMRYVIVPTALLILLILTSASNNYGASAKTDLIKVMTASNQIGNQIWMLGNQNDSFLEFGKESAGQSSYTVTPDLNQTDVWDSVPQGLNKSLNPTFAIHFSLAEIPEFGVHFRVRILDAHKAVPQMAVFSNKMLSGIIQIAGVGGTTSTYPYKKLYELYIPKEQLQLGTNELKLSAIGCLYCTADENKFLWWKWDYLALDALSSPAQEPIHGRYVESGTKVSNLSFYYDQGAVRHLPYVLKWLGIAYSGNVMRVDCATDVKMGCSSIKSYYETLRDYHTGAVALHLHTGNIKLKEDGTLPADAENKLLDYVKQYGSMFQYYEIDNEPGLFNRSKEVNIAIAKWLKTHLSELAPHVKTVAPGWAYAPKYNIRTCRNQTSSGMFKCGDPDGWEDDPAQRMELEELTDLTNGHAYGTSYSDNKDGSFIENLQTFGGSEDGLKKLMLNTEYGTSDSHMDPKEFGATQPHSAVFDRIMRAHIGYADMFMQHAAFYPQYALFESGNDLNHQNPAQMKIHKNSVDKDTRVGIMRRLNLAYATHGKPLVYELTNKSELADKLVYFRGVDTSTLPPLPGSGAKSDKILLNFVNFGTSTQTIHAKVTMPETALYEGERFGAGDTYASARTYLTGLQAAPELEFKETLQPGEAVQYILTRTDRVKPIAPSWIQAKPIENHAIELSWKESEGAHSYDVLRKIGTAEGGYEVIAEQVADTGFVDTDTMVGNQYMYQIRVSGTKEVSPAATVTAADEVALKREEWEVTSSSGKPQGAIDGSPYTRWDTGIAQAPGQFYQIDMKTSFTINQIVLRTENSPNDYPRKYEVYVSNDGFNWGSPVASGVGISVLEINLKPQNARYVKIVQVAKAGNYWSIHDLQIYGHKTD</sequence>
<feature type="domain" description="F5/8 type C" evidence="2">
    <location>
        <begin position="721"/>
        <end position="870"/>
    </location>
</feature>
<dbReference type="Pfam" id="PF00754">
    <property type="entry name" value="F5_F8_type_C"/>
    <property type="match status" value="1"/>
</dbReference>
<organism evidence="3 4">
    <name type="scientific">Paenibacillus alginolyticus</name>
    <dbReference type="NCBI Taxonomy" id="59839"/>
    <lineage>
        <taxon>Bacteria</taxon>
        <taxon>Bacillati</taxon>
        <taxon>Bacillota</taxon>
        <taxon>Bacilli</taxon>
        <taxon>Bacillales</taxon>
        <taxon>Paenibacillaceae</taxon>
        <taxon>Paenibacillus</taxon>
    </lineage>
</organism>
<dbReference type="InterPro" id="IPR036116">
    <property type="entry name" value="FN3_sf"/>
</dbReference>
<proteinExistence type="predicted"/>
<name>A0ABT4GKS6_9BACL</name>
<dbReference type="SUPFAM" id="SSF49265">
    <property type="entry name" value="Fibronectin type III"/>
    <property type="match status" value="1"/>
</dbReference>
<accession>A0ABT4GKS6</accession>
<evidence type="ECO:0000259" key="2">
    <source>
        <dbReference type="PROSITE" id="PS50022"/>
    </source>
</evidence>
<gene>
    <name evidence="3" type="ORF">M5X19_28450</name>
</gene>
<dbReference type="InterPro" id="IPR017853">
    <property type="entry name" value="GH"/>
</dbReference>
<evidence type="ECO:0000313" key="4">
    <source>
        <dbReference type="Proteomes" id="UP001527099"/>
    </source>
</evidence>
<dbReference type="PROSITE" id="PS50022">
    <property type="entry name" value="FA58C_3"/>
    <property type="match status" value="1"/>
</dbReference>
<keyword evidence="4" id="KW-1185">Reference proteome</keyword>
<dbReference type="InterPro" id="IPR013783">
    <property type="entry name" value="Ig-like_fold"/>
</dbReference>
<evidence type="ECO:0000313" key="3">
    <source>
        <dbReference type="EMBL" id="MCY9696802.1"/>
    </source>
</evidence>
<comment type="caution">
    <text evidence="3">The sequence shown here is derived from an EMBL/GenBank/DDBJ whole genome shotgun (WGS) entry which is preliminary data.</text>
</comment>
<dbReference type="EMBL" id="JAMDMX010000112">
    <property type="protein sequence ID" value="MCY9696802.1"/>
    <property type="molecule type" value="Genomic_DNA"/>
</dbReference>
<dbReference type="CDD" id="cd00063">
    <property type="entry name" value="FN3"/>
    <property type="match status" value="1"/>
</dbReference>